<keyword evidence="9" id="KW-0119">Carbohydrate metabolism</keyword>
<keyword evidence="9" id="KW-0735">Signal-anchor</keyword>
<comment type="subcellular location">
    <subcellularLocation>
        <location evidence="1 9">Golgi apparatus membrane</location>
        <topology evidence="1 9">Single-pass type II membrane protein</topology>
    </subcellularLocation>
</comment>
<evidence type="ECO:0000256" key="4">
    <source>
        <dbReference type="ARBA" id="ARBA00022692"/>
    </source>
</evidence>
<keyword evidence="6 9" id="KW-0333">Golgi apparatus</keyword>
<evidence type="ECO:0000256" key="9">
    <source>
        <dbReference type="RuleBase" id="RU364020"/>
    </source>
</evidence>
<evidence type="ECO:0000256" key="5">
    <source>
        <dbReference type="ARBA" id="ARBA00022989"/>
    </source>
</evidence>
<dbReference type="PANTHER" id="PTHR12137:SF54">
    <property type="entry name" value="CARBOHYDRATE SULFOTRANSFERASE"/>
    <property type="match status" value="1"/>
</dbReference>
<dbReference type="PANTHER" id="PTHR12137">
    <property type="entry name" value="CARBOHYDRATE SULFOTRANSFERASE"/>
    <property type="match status" value="1"/>
</dbReference>
<dbReference type="InterPro" id="IPR005331">
    <property type="entry name" value="Sulfotransferase"/>
</dbReference>
<evidence type="ECO:0000256" key="3">
    <source>
        <dbReference type="ARBA" id="ARBA00022679"/>
    </source>
</evidence>
<comment type="caution">
    <text evidence="10">The sequence shown here is derived from an EMBL/GenBank/DDBJ whole genome shotgun (WGS) entry which is preliminary data.</text>
</comment>
<keyword evidence="11" id="KW-1185">Reference proteome</keyword>
<evidence type="ECO:0000256" key="6">
    <source>
        <dbReference type="ARBA" id="ARBA00023034"/>
    </source>
</evidence>
<gene>
    <name evidence="10" type="ORF">RRG08_038295</name>
</gene>
<keyword evidence="7" id="KW-0472">Membrane</keyword>
<keyword evidence="8 9" id="KW-0325">Glycoprotein</keyword>
<dbReference type="Pfam" id="PF03567">
    <property type="entry name" value="Sulfotransfer_2"/>
    <property type="match status" value="1"/>
</dbReference>
<dbReference type="AlphaFoldDB" id="A0AAE1AN51"/>
<proteinExistence type="inferred from homology"/>
<reference evidence="10" key="1">
    <citation type="journal article" date="2023" name="G3 (Bethesda)">
        <title>A reference genome for the long-term kleptoplast-retaining sea slug Elysia crispata morphotype clarki.</title>
        <authorList>
            <person name="Eastman K.E."/>
            <person name="Pendleton A.L."/>
            <person name="Shaikh M.A."/>
            <person name="Suttiyut T."/>
            <person name="Ogas R."/>
            <person name="Tomko P."/>
            <person name="Gavelis G."/>
            <person name="Widhalm J.R."/>
            <person name="Wisecaver J.H."/>
        </authorList>
    </citation>
    <scope>NUCLEOTIDE SEQUENCE</scope>
    <source>
        <strain evidence="10">ECLA1</strain>
    </source>
</reference>
<evidence type="ECO:0000313" key="11">
    <source>
        <dbReference type="Proteomes" id="UP001283361"/>
    </source>
</evidence>
<organism evidence="10 11">
    <name type="scientific">Elysia crispata</name>
    <name type="common">lettuce slug</name>
    <dbReference type="NCBI Taxonomy" id="231223"/>
    <lineage>
        <taxon>Eukaryota</taxon>
        <taxon>Metazoa</taxon>
        <taxon>Spiralia</taxon>
        <taxon>Lophotrochozoa</taxon>
        <taxon>Mollusca</taxon>
        <taxon>Gastropoda</taxon>
        <taxon>Heterobranchia</taxon>
        <taxon>Euthyneura</taxon>
        <taxon>Panpulmonata</taxon>
        <taxon>Sacoglossa</taxon>
        <taxon>Placobranchoidea</taxon>
        <taxon>Plakobranchidae</taxon>
        <taxon>Elysia</taxon>
    </lineage>
</organism>
<dbReference type="EC" id="2.8.2.-" evidence="9"/>
<dbReference type="GO" id="GO:0000139">
    <property type="term" value="C:Golgi membrane"/>
    <property type="evidence" value="ECO:0007669"/>
    <property type="project" value="UniProtKB-SubCell"/>
</dbReference>
<name>A0AAE1AN51_9GAST</name>
<sequence length="412" mass="47337">MGRIYTRGMIIQGNMPTRFKSSLLLLVLATCICLLMFQMKGNLGEHLLGQFKTKNTQYSNTASRLGPAKPGLGSPGDPESIRARFIQRSYLLTQMCALPRHQVATRRNSLEPKILKLADGQLNLCPIAKVGTTYTIYDMKPLRFSGQQTELKSDTPTSYILVREPYSRLLSGYIDKIVTTERWWRKFGRLIISKFRLGASENSTQCGIGVTFPEFVKYVLYSQNAGRDLNPHFQPIHQHCHICRQHFDFIGHLETFEEDFGFILKSVNINVEDFNFDHSESAIRSKCETTVRWRQRIKKCQAMCTTLRDVWWSFQARGLISKDIRLPVQGADCDSISGAEFTELALRAHKASLGKMTTREQKRSFLVQLFTQVPLQDRLLLREVFMADFELFGYDSMPPDLFPEIHQQNRNS</sequence>
<dbReference type="Proteomes" id="UP001283361">
    <property type="component" value="Unassembled WGS sequence"/>
</dbReference>
<dbReference type="GO" id="GO:0008146">
    <property type="term" value="F:sulfotransferase activity"/>
    <property type="evidence" value="ECO:0007669"/>
    <property type="project" value="InterPro"/>
</dbReference>
<dbReference type="EMBL" id="JAWDGP010001519">
    <property type="protein sequence ID" value="KAK3790804.1"/>
    <property type="molecule type" value="Genomic_DNA"/>
</dbReference>
<keyword evidence="3 9" id="KW-0808">Transferase</keyword>
<keyword evidence="4" id="KW-0812">Transmembrane</keyword>
<comment type="similarity">
    <text evidence="2 9">Belongs to the sulfotransferase 2 family.</text>
</comment>
<dbReference type="InterPro" id="IPR018011">
    <property type="entry name" value="Carb_sulfotrans_8-10"/>
</dbReference>
<accession>A0AAE1AN51</accession>
<evidence type="ECO:0000256" key="8">
    <source>
        <dbReference type="ARBA" id="ARBA00023180"/>
    </source>
</evidence>
<keyword evidence="5" id="KW-1133">Transmembrane helix</keyword>
<evidence type="ECO:0000256" key="2">
    <source>
        <dbReference type="ARBA" id="ARBA00006339"/>
    </source>
</evidence>
<evidence type="ECO:0000256" key="1">
    <source>
        <dbReference type="ARBA" id="ARBA00004323"/>
    </source>
</evidence>
<dbReference type="GO" id="GO:0016051">
    <property type="term" value="P:carbohydrate biosynthetic process"/>
    <property type="evidence" value="ECO:0007669"/>
    <property type="project" value="InterPro"/>
</dbReference>
<evidence type="ECO:0000256" key="7">
    <source>
        <dbReference type="ARBA" id="ARBA00023136"/>
    </source>
</evidence>
<evidence type="ECO:0000313" key="10">
    <source>
        <dbReference type="EMBL" id="KAK3790804.1"/>
    </source>
</evidence>
<protein>
    <recommendedName>
        <fullName evidence="9">Carbohydrate sulfotransferase</fullName>
        <ecNumber evidence="9">2.8.2.-</ecNumber>
    </recommendedName>
</protein>